<accession>A0ACD3BF29</accession>
<keyword evidence="2" id="KW-1185">Reference proteome</keyword>
<name>A0ACD3BF29_9AGAR</name>
<organism evidence="1 2">
    <name type="scientific">Pluteus cervinus</name>
    <dbReference type="NCBI Taxonomy" id="181527"/>
    <lineage>
        <taxon>Eukaryota</taxon>
        <taxon>Fungi</taxon>
        <taxon>Dikarya</taxon>
        <taxon>Basidiomycota</taxon>
        <taxon>Agaricomycotina</taxon>
        <taxon>Agaricomycetes</taxon>
        <taxon>Agaricomycetidae</taxon>
        <taxon>Agaricales</taxon>
        <taxon>Pluteineae</taxon>
        <taxon>Pluteaceae</taxon>
        <taxon>Pluteus</taxon>
    </lineage>
</organism>
<dbReference type="Proteomes" id="UP000308600">
    <property type="component" value="Unassembled WGS sequence"/>
</dbReference>
<gene>
    <name evidence="1" type="ORF">BDN72DRAFT_892129</name>
</gene>
<reference evidence="1 2" key="1">
    <citation type="journal article" date="2019" name="Nat. Ecol. Evol.">
        <title>Megaphylogeny resolves global patterns of mushroom evolution.</title>
        <authorList>
            <person name="Varga T."/>
            <person name="Krizsan K."/>
            <person name="Foldi C."/>
            <person name="Dima B."/>
            <person name="Sanchez-Garcia M."/>
            <person name="Sanchez-Ramirez S."/>
            <person name="Szollosi G.J."/>
            <person name="Szarkandi J.G."/>
            <person name="Papp V."/>
            <person name="Albert L."/>
            <person name="Andreopoulos W."/>
            <person name="Angelini C."/>
            <person name="Antonin V."/>
            <person name="Barry K.W."/>
            <person name="Bougher N.L."/>
            <person name="Buchanan P."/>
            <person name="Buyck B."/>
            <person name="Bense V."/>
            <person name="Catcheside P."/>
            <person name="Chovatia M."/>
            <person name="Cooper J."/>
            <person name="Damon W."/>
            <person name="Desjardin D."/>
            <person name="Finy P."/>
            <person name="Geml J."/>
            <person name="Haridas S."/>
            <person name="Hughes K."/>
            <person name="Justo A."/>
            <person name="Karasinski D."/>
            <person name="Kautmanova I."/>
            <person name="Kiss B."/>
            <person name="Kocsube S."/>
            <person name="Kotiranta H."/>
            <person name="LaButti K.M."/>
            <person name="Lechner B.E."/>
            <person name="Liimatainen K."/>
            <person name="Lipzen A."/>
            <person name="Lukacs Z."/>
            <person name="Mihaltcheva S."/>
            <person name="Morgado L.N."/>
            <person name="Niskanen T."/>
            <person name="Noordeloos M.E."/>
            <person name="Ohm R.A."/>
            <person name="Ortiz-Santana B."/>
            <person name="Ovrebo C."/>
            <person name="Racz N."/>
            <person name="Riley R."/>
            <person name="Savchenko A."/>
            <person name="Shiryaev A."/>
            <person name="Soop K."/>
            <person name="Spirin V."/>
            <person name="Szebenyi C."/>
            <person name="Tomsovsky M."/>
            <person name="Tulloss R.E."/>
            <person name="Uehling J."/>
            <person name="Grigoriev I.V."/>
            <person name="Vagvolgyi C."/>
            <person name="Papp T."/>
            <person name="Martin F.M."/>
            <person name="Miettinen O."/>
            <person name="Hibbett D.S."/>
            <person name="Nagy L.G."/>
        </authorList>
    </citation>
    <scope>NUCLEOTIDE SEQUENCE [LARGE SCALE GENOMIC DNA]</scope>
    <source>
        <strain evidence="1 2">NL-1719</strain>
    </source>
</reference>
<proteinExistence type="predicted"/>
<protein>
    <submittedName>
        <fullName evidence="1">Uncharacterized protein</fullName>
    </submittedName>
</protein>
<evidence type="ECO:0000313" key="1">
    <source>
        <dbReference type="EMBL" id="TFK75622.1"/>
    </source>
</evidence>
<dbReference type="EMBL" id="ML208262">
    <property type="protein sequence ID" value="TFK75622.1"/>
    <property type="molecule type" value="Genomic_DNA"/>
</dbReference>
<evidence type="ECO:0000313" key="2">
    <source>
        <dbReference type="Proteomes" id="UP000308600"/>
    </source>
</evidence>
<sequence>MPILQFGPSPLLNQNEDLSSYFNRSASAVQVYADKFERQYARPALRVSQAFFDEHPVPATFIAIFSILSFLPVLTFIGLSALVLFVVTITGFVSSLCTSAVFILAFFVFLFFTLLVIMCISGLFTALAVGGYTLLRLATLVRHDGREGVAEWAQETKGHLSHAKTRIMRGMPLRQRVKQQRHVQPQRQAQLESQWSPSKQNQHSSQASGSVHETGGQQHELGWEEEDPVPGGLSGKTDTSEGEGSSGSVVVVKKEEEESSPSAQTKEENQPANGQHVEPNGVEVEHTLSKEKEQGDVKVKE</sequence>